<sequence length="202" mass="21200">MQLQKGSFRSLVMGGAAAMTLVMVAGSALFTTPAASAAPQAKAGAKRVASDPVVLIETSKGSIKVEVFKKDAPATSENFLDLVNKGFYNGLSFHRVVPGFVIQGGDPLGNGTGNYVDPKTGATRYLRLETSPNLLHDKGALAMARANDPNSASCQFYITLDAQPALDGKYAVFGKVLEGQNVVDSIRMGDKMTKVSVVSEGK</sequence>
<dbReference type="GO" id="GO:0006457">
    <property type="term" value="P:protein folding"/>
    <property type="evidence" value="ECO:0007669"/>
    <property type="project" value="InterPro"/>
</dbReference>
<comment type="similarity">
    <text evidence="3">Belongs to the cyclophilin-type PPIase family.</text>
</comment>
<keyword evidence="2 3" id="KW-0413">Isomerase</keyword>
<dbReference type="Proteomes" id="UP000664277">
    <property type="component" value="Unassembled WGS sequence"/>
</dbReference>
<evidence type="ECO:0000256" key="1">
    <source>
        <dbReference type="ARBA" id="ARBA00023110"/>
    </source>
</evidence>
<dbReference type="EMBL" id="JAFLCK010000006">
    <property type="protein sequence ID" value="MBN8659916.1"/>
    <property type="molecule type" value="Genomic_DNA"/>
</dbReference>
<feature type="signal peptide" evidence="3">
    <location>
        <begin position="1"/>
        <end position="37"/>
    </location>
</feature>
<accession>A0A8J7TLG6</accession>
<keyword evidence="3" id="KW-0732">Signal</keyword>
<proteinExistence type="inferred from homology"/>
<dbReference type="CDD" id="cd00317">
    <property type="entry name" value="cyclophilin"/>
    <property type="match status" value="1"/>
</dbReference>
<dbReference type="InterPro" id="IPR044665">
    <property type="entry name" value="E_coli_cyclophilin_A-like"/>
</dbReference>
<dbReference type="GO" id="GO:0003755">
    <property type="term" value="F:peptidyl-prolyl cis-trans isomerase activity"/>
    <property type="evidence" value="ECO:0007669"/>
    <property type="project" value="UniProtKB-UniRule"/>
</dbReference>
<feature type="chain" id="PRO_5035338572" description="Peptidyl-prolyl cis-trans isomerase" evidence="3">
    <location>
        <begin position="38"/>
        <end position="202"/>
    </location>
</feature>
<dbReference type="EC" id="5.2.1.8" evidence="3"/>
<dbReference type="InterPro" id="IPR029000">
    <property type="entry name" value="Cyclophilin-like_dom_sf"/>
</dbReference>
<reference evidence="5" key="1">
    <citation type="submission" date="2021-02" db="EMBL/GenBank/DDBJ databases">
        <title>Genome-Resolved Metagenomics of a Microbial Community Performing Photosynthetic Biological Nutrient Removal.</title>
        <authorList>
            <person name="Mcdaniel E.A."/>
        </authorList>
    </citation>
    <scope>NUCLEOTIDE SEQUENCE</scope>
    <source>
        <strain evidence="5">UWPOB_OBS1</strain>
    </source>
</reference>
<dbReference type="PROSITE" id="PS50072">
    <property type="entry name" value="CSA_PPIASE_2"/>
    <property type="match status" value="1"/>
</dbReference>
<dbReference type="Pfam" id="PF00160">
    <property type="entry name" value="Pro_isomerase"/>
    <property type="match status" value="1"/>
</dbReference>
<comment type="function">
    <text evidence="3">PPIases accelerate the folding of proteins. It catalyzes the cis-trans isomerization of proline imidic peptide bonds in oligopeptides.</text>
</comment>
<organism evidence="5 6">
    <name type="scientific">Candidatus Obscuribacter phosphatis</name>
    <dbReference type="NCBI Taxonomy" id="1906157"/>
    <lineage>
        <taxon>Bacteria</taxon>
        <taxon>Bacillati</taxon>
        <taxon>Candidatus Melainabacteria</taxon>
        <taxon>Candidatus Obscuribacterales</taxon>
        <taxon>Candidatus Obscuribacteraceae</taxon>
        <taxon>Candidatus Obscuribacter</taxon>
    </lineage>
</organism>
<dbReference type="InterPro" id="IPR002130">
    <property type="entry name" value="Cyclophilin-type_PPIase_dom"/>
</dbReference>
<name>A0A8J7TLG6_9BACT</name>
<keyword evidence="1 3" id="KW-0697">Rotamase</keyword>
<evidence type="ECO:0000313" key="6">
    <source>
        <dbReference type="Proteomes" id="UP000664277"/>
    </source>
</evidence>
<comment type="catalytic activity">
    <reaction evidence="3">
        <text>[protein]-peptidylproline (omega=180) = [protein]-peptidylproline (omega=0)</text>
        <dbReference type="Rhea" id="RHEA:16237"/>
        <dbReference type="Rhea" id="RHEA-COMP:10747"/>
        <dbReference type="Rhea" id="RHEA-COMP:10748"/>
        <dbReference type="ChEBI" id="CHEBI:83833"/>
        <dbReference type="ChEBI" id="CHEBI:83834"/>
        <dbReference type="EC" id="5.2.1.8"/>
    </reaction>
</comment>
<dbReference type="PROSITE" id="PS00170">
    <property type="entry name" value="CSA_PPIASE_1"/>
    <property type="match status" value="1"/>
</dbReference>
<dbReference type="SUPFAM" id="SSF50891">
    <property type="entry name" value="Cyclophilin-like"/>
    <property type="match status" value="1"/>
</dbReference>
<dbReference type="InterPro" id="IPR020892">
    <property type="entry name" value="Cyclophilin-type_PPIase_CS"/>
</dbReference>
<gene>
    <name evidence="5" type="ORF">J0M35_06105</name>
</gene>
<comment type="caution">
    <text evidence="5">The sequence shown here is derived from an EMBL/GenBank/DDBJ whole genome shotgun (WGS) entry which is preliminary data.</text>
</comment>
<dbReference type="AlphaFoldDB" id="A0A8J7TLG6"/>
<protein>
    <recommendedName>
        <fullName evidence="3">Peptidyl-prolyl cis-trans isomerase</fullName>
        <shortName evidence="3">PPIase</shortName>
        <ecNumber evidence="3">5.2.1.8</ecNumber>
    </recommendedName>
</protein>
<evidence type="ECO:0000256" key="3">
    <source>
        <dbReference type="RuleBase" id="RU363019"/>
    </source>
</evidence>
<evidence type="ECO:0000259" key="4">
    <source>
        <dbReference type="PROSITE" id="PS50072"/>
    </source>
</evidence>
<dbReference type="PANTHER" id="PTHR43246">
    <property type="entry name" value="PEPTIDYL-PROLYL CIS-TRANS ISOMERASE CYP38, CHLOROPLASTIC"/>
    <property type="match status" value="1"/>
</dbReference>
<dbReference type="Gene3D" id="2.40.100.10">
    <property type="entry name" value="Cyclophilin-like"/>
    <property type="match status" value="1"/>
</dbReference>
<evidence type="ECO:0000313" key="5">
    <source>
        <dbReference type="EMBL" id="MBN8659916.1"/>
    </source>
</evidence>
<feature type="domain" description="PPIase cyclophilin-type" evidence="4">
    <location>
        <begin position="61"/>
        <end position="187"/>
    </location>
</feature>
<evidence type="ECO:0000256" key="2">
    <source>
        <dbReference type="ARBA" id="ARBA00023235"/>
    </source>
</evidence>
<dbReference type="PRINTS" id="PR00153">
    <property type="entry name" value="CSAPPISMRASE"/>
</dbReference>